<keyword evidence="7" id="KW-1133">Transmembrane helix</keyword>
<evidence type="ECO:0000256" key="11">
    <source>
        <dbReference type="ARBA" id="ARBA00023136"/>
    </source>
</evidence>
<keyword evidence="15" id="KW-1185">Reference proteome</keyword>
<dbReference type="GO" id="GO:0020037">
    <property type="term" value="F:heme binding"/>
    <property type="evidence" value="ECO:0007669"/>
    <property type="project" value="InterPro"/>
</dbReference>
<protein>
    <submittedName>
        <fullName evidence="14">Related to pisatin demethylase cytochrome P450</fullName>
    </submittedName>
</protein>
<dbReference type="Proteomes" id="UP000184330">
    <property type="component" value="Unassembled WGS sequence"/>
</dbReference>
<evidence type="ECO:0000256" key="7">
    <source>
        <dbReference type="ARBA" id="ARBA00022989"/>
    </source>
</evidence>
<accession>A0A1L7XJK8</accession>
<dbReference type="PROSITE" id="PS00086">
    <property type="entry name" value="CYTOCHROME_P450"/>
    <property type="match status" value="1"/>
</dbReference>
<evidence type="ECO:0000313" key="14">
    <source>
        <dbReference type="EMBL" id="CZR65232.1"/>
    </source>
</evidence>
<evidence type="ECO:0000256" key="13">
    <source>
        <dbReference type="RuleBase" id="RU000461"/>
    </source>
</evidence>
<dbReference type="EMBL" id="FJOG01000029">
    <property type="protein sequence ID" value="CZR65232.1"/>
    <property type="molecule type" value="Genomic_DNA"/>
</dbReference>
<comment type="similarity">
    <text evidence="3 13">Belongs to the cytochrome P450 family.</text>
</comment>
<evidence type="ECO:0000256" key="2">
    <source>
        <dbReference type="ARBA" id="ARBA00004370"/>
    </source>
</evidence>
<evidence type="ECO:0000256" key="9">
    <source>
        <dbReference type="ARBA" id="ARBA00023004"/>
    </source>
</evidence>
<dbReference type="GO" id="GO:0016705">
    <property type="term" value="F:oxidoreductase activity, acting on paired donors, with incorporation or reduction of molecular oxygen"/>
    <property type="evidence" value="ECO:0007669"/>
    <property type="project" value="InterPro"/>
</dbReference>
<comment type="cofactor">
    <cofactor evidence="1 12">
        <name>heme</name>
        <dbReference type="ChEBI" id="CHEBI:30413"/>
    </cofactor>
</comment>
<keyword evidence="9 12" id="KW-0408">Iron</keyword>
<dbReference type="InterPro" id="IPR001128">
    <property type="entry name" value="Cyt_P450"/>
</dbReference>
<dbReference type="Gene3D" id="1.10.630.10">
    <property type="entry name" value="Cytochrome P450"/>
    <property type="match status" value="1"/>
</dbReference>
<feature type="binding site" description="axial binding residue" evidence="12">
    <location>
        <position position="449"/>
    </location>
    <ligand>
        <name>heme</name>
        <dbReference type="ChEBI" id="CHEBI:30413"/>
    </ligand>
    <ligandPart>
        <name>Fe</name>
        <dbReference type="ChEBI" id="CHEBI:18248"/>
    </ligandPart>
</feature>
<keyword evidence="8 13" id="KW-0560">Oxidoreductase</keyword>
<evidence type="ECO:0000256" key="10">
    <source>
        <dbReference type="ARBA" id="ARBA00023033"/>
    </source>
</evidence>
<dbReference type="InterPro" id="IPR002401">
    <property type="entry name" value="Cyt_P450_E_grp-I"/>
</dbReference>
<dbReference type="InterPro" id="IPR050121">
    <property type="entry name" value="Cytochrome_P450_monoxygenase"/>
</dbReference>
<evidence type="ECO:0000256" key="5">
    <source>
        <dbReference type="ARBA" id="ARBA00022692"/>
    </source>
</evidence>
<keyword evidence="6 12" id="KW-0479">Metal-binding</keyword>
<keyword evidence="14" id="KW-0808">Transferase</keyword>
<gene>
    <name evidence="14" type="ORF">PAC_15132</name>
</gene>
<reference evidence="14 15" key="1">
    <citation type="submission" date="2016-03" db="EMBL/GenBank/DDBJ databases">
        <authorList>
            <person name="Ploux O."/>
        </authorList>
    </citation>
    <scope>NUCLEOTIDE SEQUENCE [LARGE SCALE GENOMIC DNA]</scope>
    <source>
        <strain evidence="14 15">UAMH 11012</strain>
    </source>
</reference>
<dbReference type="AlphaFoldDB" id="A0A1L7XJK8"/>
<dbReference type="PRINTS" id="PR00463">
    <property type="entry name" value="EP450I"/>
</dbReference>
<dbReference type="GO" id="GO:0004497">
    <property type="term" value="F:monooxygenase activity"/>
    <property type="evidence" value="ECO:0007669"/>
    <property type="project" value="UniProtKB-KW"/>
</dbReference>
<dbReference type="OrthoDB" id="6692864at2759"/>
<evidence type="ECO:0000313" key="15">
    <source>
        <dbReference type="Proteomes" id="UP000184330"/>
    </source>
</evidence>
<name>A0A1L7XJK8_9HELO</name>
<keyword evidence="14" id="KW-0489">Methyltransferase</keyword>
<sequence length="506" mass="56857">MDAAILTAGAVAIAAQVYLSPIPEVSSVKVLVTLTLIRRALFSPLSSFPGPRLYGLSTLFKINLYRSGEGGYALLDLHNKYNSDIIRIAPNELSVRDVEAIERLYKGKYPRGTPYDVAKVEGSESLNTARDYRIHTPWRRVWERAFTNSQLKEYTPRVEHHVSKLVDVIRKGEGQEVNVLKIMENFVFDIMADLSFAQDSGMQDGTRVNDYMEFLHKYMAAIVILGNLRPLLALMPYLPVSADVKAHRRRCQDMLAERVKLGKTRKDIFTHLLDPEIDPPAGKSTMFTPGELDSNANLMVIAGADTTSSTMTQLFRELALNPKILKKLQQEVDEHCASGGEISVEGTKSLAYSNAVINEALRLLNPLPSGIYAATPPAGLTFPVFGDREKETFIPGNVQVMIPHLAIMTDERYFPKGDEFIPERWSGKWDEGVLDRRAFIPFGYGAHSCVGKQLALNEMRMALASILKEWSIELGEKYDEKQWKDGFKDYHVVKIGDLWVKFAPRT</sequence>
<dbReference type="InterPro" id="IPR036396">
    <property type="entry name" value="Cyt_P450_sf"/>
</dbReference>
<dbReference type="PANTHER" id="PTHR24305">
    <property type="entry name" value="CYTOCHROME P450"/>
    <property type="match status" value="1"/>
</dbReference>
<dbReference type="PANTHER" id="PTHR24305:SF112">
    <property type="entry name" value="L-ORNITHINE-N5-MONOOXYGENASE (EUROFUNG)"/>
    <property type="match status" value="1"/>
</dbReference>
<keyword evidence="10 13" id="KW-0503">Monooxygenase</keyword>
<evidence type="ECO:0000256" key="12">
    <source>
        <dbReference type="PIRSR" id="PIRSR602401-1"/>
    </source>
</evidence>
<dbReference type="GO" id="GO:0008168">
    <property type="term" value="F:methyltransferase activity"/>
    <property type="evidence" value="ECO:0007669"/>
    <property type="project" value="UniProtKB-KW"/>
</dbReference>
<organism evidence="14 15">
    <name type="scientific">Phialocephala subalpina</name>
    <dbReference type="NCBI Taxonomy" id="576137"/>
    <lineage>
        <taxon>Eukaryota</taxon>
        <taxon>Fungi</taxon>
        <taxon>Dikarya</taxon>
        <taxon>Ascomycota</taxon>
        <taxon>Pezizomycotina</taxon>
        <taxon>Leotiomycetes</taxon>
        <taxon>Helotiales</taxon>
        <taxon>Mollisiaceae</taxon>
        <taxon>Phialocephala</taxon>
        <taxon>Phialocephala fortinii species complex</taxon>
    </lineage>
</organism>
<keyword evidence="4 12" id="KW-0349">Heme</keyword>
<dbReference type="PRINTS" id="PR00385">
    <property type="entry name" value="P450"/>
</dbReference>
<dbReference type="GO" id="GO:0005506">
    <property type="term" value="F:iron ion binding"/>
    <property type="evidence" value="ECO:0007669"/>
    <property type="project" value="InterPro"/>
</dbReference>
<keyword evidence="11" id="KW-0472">Membrane</keyword>
<evidence type="ECO:0000256" key="1">
    <source>
        <dbReference type="ARBA" id="ARBA00001971"/>
    </source>
</evidence>
<evidence type="ECO:0000256" key="6">
    <source>
        <dbReference type="ARBA" id="ARBA00022723"/>
    </source>
</evidence>
<proteinExistence type="inferred from homology"/>
<dbReference type="Pfam" id="PF00067">
    <property type="entry name" value="p450"/>
    <property type="match status" value="1"/>
</dbReference>
<dbReference type="STRING" id="576137.A0A1L7XJK8"/>
<dbReference type="SUPFAM" id="SSF48264">
    <property type="entry name" value="Cytochrome P450"/>
    <property type="match status" value="1"/>
</dbReference>
<dbReference type="GO" id="GO:0016020">
    <property type="term" value="C:membrane"/>
    <property type="evidence" value="ECO:0007669"/>
    <property type="project" value="UniProtKB-SubCell"/>
</dbReference>
<evidence type="ECO:0000256" key="4">
    <source>
        <dbReference type="ARBA" id="ARBA00022617"/>
    </source>
</evidence>
<dbReference type="GO" id="GO:0032259">
    <property type="term" value="P:methylation"/>
    <property type="evidence" value="ECO:0007669"/>
    <property type="project" value="UniProtKB-KW"/>
</dbReference>
<evidence type="ECO:0000256" key="8">
    <source>
        <dbReference type="ARBA" id="ARBA00023002"/>
    </source>
</evidence>
<evidence type="ECO:0000256" key="3">
    <source>
        <dbReference type="ARBA" id="ARBA00010617"/>
    </source>
</evidence>
<comment type="subcellular location">
    <subcellularLocation>
        <location evidence="2">Membrane</location>
    </subcellularLocation>
</comment>
<dbReference type="InterPro" id="IPR017972">
    <property type="entry name" value="Cyt_P450_CS"/>
</dbReference>
<keyword evidence="5" id="KW-0812">Transmembrane</keyword>